<dbReference type="Pfam" id="PF00201">
    <property type="entry name" value="UDPGT"/>
    <property type="match status" value="1"/>
</dbReference>
<protein>
    <submittedName>
        <fullName evidence="4">Uncharacterized protein</fullName>
    </submittedName>
</protein>
<dbReference type="InterPro" id="IPR002213">
    <property type="entry name" value="UDP_glucos_trans"/>
</dbReference>
<dbReference type="GO" id="GO:0016757">
    <property type="term" value="F:glycosyltransferase activity"/>
    <property type="evidence" value="ECO:0007669"/>
    <property type="project" value="UniProtKB-KW"/>
</dbReference>
<evidence type="ECO:0000313" key="4">
    <source>
        <dbReference type="EMBL" id="CAK9136068.1"/>
    </source>
</evidence>
<dbReference type="SUPFAM" id="SSF53756">
    <property type="entry name" value="UDP-Glycosyltransferase/glycogen phosphorylase"/>
    <property type="match status" value="1"/>
</dbReference>
<keyword evidence="3" id="KW-0328">Glycosyltransferase</keyword>
<reference evidence="4 5" key="1">
    <citation type="submission" date="2024-02" db="EMBL/GenBank/DDBJ databases">
        <authorList>
            <person name="Vignale AGUSTIN F."/>
            <person name="Sosa J E."/>
            <person name="Modenutti C."/>
        </authorList>
    </citation>
    <scope>NUCLEOTIDE SEQUENCE [LARGE SCALE GENOMIC DNA]</scope>
</reference>
<keyword evidence="2 3" id="KW-0808">Transferase</keyword>
<dbReference type="EMBL" id="CAUOFW020000733">
    <property type="protein sequence ID" value="CAK9136068.1"/>
    <property type="molecule type" value="Genomic_DNA"/>
</dbReference>
<dbReference type="AlphaFoldDB" id="A0ABC8QTJ7"/>
<dbReference type="PANTHER" id="PTHR48045">
    <property type="entry name" value="UDP-GLYCOSYLTRANSFERASE 72B1"/>
    <property type="match status" value="1"/>
</dbReference>
<comment type="caution">
    <text evidence="4">The sequence shown here is derived from an EMBL/GenBank/DDBJ whole genome shotgun (WGS) entry which is preliminary data.</text>
</comment>
<organism evidence="4 5">
    <name type="scientific">Ilex paraguariensis</name>
    <name type="common">yerba mate</name>
    <dbReference type="NCBI Taxonomy" id="185542"/>
    <lineage>
        <taxon>Eukaryota</taxon>
        <taxon>Viridiplantae</taxon>
        <taxon>Streptophyta</taxon>
        <taxon>Embryophyta</taxon>
        <taxon>Tracheophyta</taxon>
        <taxon>Spermatophyta</taxon>
        <taxon>Magnoliopsida</taxon>
        <taxon>eudicotyledons</taxon>
        <taxon>Gunneridae</taxon>
        <taxon>Pentapetalae</taxon>
        <taxon>asterids</taxon>
        <taxon>campanulids</taxon>
        <taxon>Aquifoliales</taxon>
        <taxon>Aquifoliaceae</taxon>
        <taxon>Ilex</taxon>
    </lineage>
</organism>
<evidence type="ECO:0000256" key="3">
    <source>
        <dbReference type="RuleBase" id="RU003718"/>
    </source>
</evidence>
<evidence type="ECO:0000256" key="1">
    <source>
        <dbReference type="ARBA" id="ARBA00009995"/>
    </source>
</evidence>
<proteinExistence type="inferred from homology"/>
<dbReference type="Proteomes" id="UP001642360">
    <property type="component" value="Unassembled WGS sequence"/>
</dbReference>
<dbReference type="Gene3D" id="3.40.50.2000">
    <property type="entry name" value="Glycogen Phosphorylase B"/>
    <property type="match status" value="2"/>
</dbReference>
<evidence type="ECO:0000256" key="2">
    <source>
        <dbReference type="ARBA" id="ARBA00022679"/>
    </source>
</evidence>
<accession>A0ABC8QTJ7</accession>
<gene>
    <name evidence="4" type="ORF">ILEXP_LOCUS3040</name>
</gene>
<evidence type="ECO:0000313" key="5">
    <source>
        <dbReference type="Proteomes" id="UP001642360"/>
    </source>
</evidence>
<comment type="similarity">
    <text evidence="1 3">Belongs to the UDP-glycosyltransferase family.</text>
</comment>
<dbReference type="FunFam" id="3.40.50.2000:FF:000019">
    <property type="entry name" value="Glycosyltransferase"/>
    <property type="match status" value="1"/>
</dbReference>
<sequence length="214" mass="24215">MEDDKDYDLSLFDTNAETCMKWLDAKEIGSVVYVSFGSTADLGKDQMEELAWGLMSSNNHFFWVVRTFEECKLPSTFMDLKSEKGLVVNWCPQLQVLAHYAVGCFMTHCGWNSTLEALSLGVPLLAMPQWTDQPTKAKFIVDVWQVGIRLKVDEKGTVIREEIENFINEVMEGERGKELKRNVVKLKELAKEAVDEGGSSTINIEEFVSEVLST</sequence>
<dbReference type="CDD" id="cd03784">
    <property type="entry name" value="GT1_Gtf-like"/>
    <property type="match status" value="1"/>
</dbReference>
<dbReference type="PROSITE" id="PS00375">
    <property type="entry name" value="UDPGT"/>
    <property type="match status" value="1"/>
</dbReference>
<dbReference type="PANTHER" id="PTHR48045:SF26">
    <property type="entry name" value="UDP-GLYCOSYLTRANSFERASE 74E2-LIKE"/>
    <property type="match status" value="1"/>
</dbReference>
<keyword evidence="5" id="KW-1185">Reference proteome</keyword>
<name>A0ABC8QTJ7_9AQUA</name>
<dbReference type="InterPro" id="IPR035595">
    <property type="entry name" value="UDP_glycos_trans_CS"/>
</dbReference>